<dbReference type="Proteomes" id="UP000653305">
    <property type="component" value="Unassembled WGS sequence"/>
</dbReference>
<dbReference type="AlphaFoldDB" id="A0A830CK61"/>
<keyword evidence="1" id="KW-0040">ANK repeat</keyword>
<name>A0A830CK61_9LAMI</name>
<accession>A0A830CK61</accession>
<dbReference type="Pfam" id="PF00023">
    <property type="entry name" value="Ank"/>
    <property type="match status" value="1"/>
</dbReference>
<feature type="repeat" description="ANK" evidence="1">
    <location>
        <begin position="60"/>
        <end position="92"/>
    </location>
</feature>
<feature type="repeat" description="ANK" evidence="1">
    <location>
        <begin position="124"/>
        <end position="158"/>
    </location>
</feature>
<dbReference type="InterPro" id="IPR002110">
    <property type="entry name" value="Ankyrin_rpt"/>
</dbReference>
<evidence type="ECO:0000313" key="3">
    <source>
        <dbReference type="Proteomes" id="UP000653305"/>
    </source>
</evidence>
<dbReference type="PRINTS" id="PR01415">
    <property type="entry name" value="ANKYRIN"/>
</dbReference>
<dbReference type="SUPFAM" id="SSF48403">
    <property type="entry name" value="Ankyrin repeat"/>
    <property type="match status" value="1"/>
</dbReference>
<proteinExistence type="predicted"/>
<keyword evidence="3" id="KW-1185">Reference proteome</keyword>
<feature type="repeat" description="ANK" evidence="1">
    <location>
        <begin position="26"/>
        <end position="49"/>
    </location>
</feature>
<dbReference type="EMBL" id="BMAC01000571">
    <property type="protein sequence ID" value="GFP99379.1"/>
    <property type="molecule type" value="Genomic_DNA"/>
</dbReference>
<sequence length="374" mass="41936">MIAGLRNEADDGEDFRRLYEFTEPLEGLTCLHFAALRGNIQICRFLIDNVKIDVDFKCHLGYTPLLFAARDRHFNVVKYLIIRGADVKMSDYEGMTCLHMAAILGDIEIMQLLLKGADIEAHSVSGTPLQSAATCGTGNIESIRFLLRRGADPNAVSPLSVPPLVLAIQCGSSECLELLLEAGANPNMTWRGLSPLAVAAKEDNTKLIKSLLAAGAEPNNDNDNFQAKMKPIEYAAEVGNLEGISVFFPVTQRISSYREWSINGIKDYFHSAEAKIQRKQSQDAYFDFLDEKGKNAVKQEDYSFAAECFTEVVKKKQSRYKINVFKNHVIFELCPKIGIKFMQKINVFKNQRRGIKTKNKTLEHLVSVCPHYLC</sequence>
<dbReference type="InterPro" id="IPR036770">
    <property type="entry name" value="Ankyrin_rpt-contain_sf"/>
</dbReference>
<dbReference type="InterPro" id="IPR051616">
    <property type="entry name" value="Cul2-RING_E3_ligase_SR"/>
</dbReference>
<feature type="repeat" description="ANK" evidence="1">
    <location>
        <begin position="93"/>
        <end position="115"/>
    </location>
</feature>
<protein>
    <submittedName>
        <fullName evidence="2">Ankyrin repeat and socs box protein 3</fullName>
    </submittedName>
</protein>
<comment type="caution">
    <text evidence="2">The sequence shown here is derived from an EMBL/GenBank/DDBJ whole genome shotgun (WGS) entry which is preliminary data.</text>
</comment>
<dbReference type="PANTHER" id="PTHR46224">
    <property type="entry name" value="ANKYRIN REPEAT FAMILY PROTEIN"/>
    <property type="match status" value="1"/>
</dbReference>
<reference evidence="2" key="1">
    <citation type="submission" date="2020-07" db="EMBL/GenBank/DDBJ databases">
        <title>Ethylene signaling mediates host invasion by parasitic plants.</title>
        <authorList>
            <person name="Yoshida S."/>
        </authorList>
    </citation>
    <scope>NUCLEOTIDE SEQUENCE</scope>
    <source>
        <strain evidence="2">Okayama</strain>
    </source>
</reference>
<dbReference type="SMART" id="SM00248">
    <property type="entry name" value="ANK"/>
    <property type="match status" value="6"/>
</dbReference>
<feature type="repeat" description="ANK" evidence="1">
    <location>
        <begin position="191"/>
        <end position="223"/>
    </location>
</feature>
<dbReference type="OrthoDB" id="412869at2759"/>
<organism evidence="2 3">
    <name type="scientific">Phtheirospermum japonicum</name>
    <dbReference type="NCBI Taxonomy" id="374723"/>
    <lineage>
        <taxon>Eukaryota</taxon>
        <taxon>Viridiplantae</taxon>
        <taxon>Streptophyta</taxon>
        <taxon>Embryophyta</taxon>
        <taxon>Tracheophyta</taxon>
        <taxon>Spermatophyta</taxon>
        <taxon>Magnoliopsida</taxon>
        <taxon>eudicotyledons</taxon>
        <taxon>Gunneridae</taxon>
        <taxon>Pentapetalae</taxon>
        <taxon>asterids</taxon>
        <taxon>lamiids</taxon>
        <taxon>Lamiales</taxon>
        <taxon>Orobanchaceae</taxon>
        <taxon>Orobanchaceae incertae sedis</taxon>
        <taxon>Phtheirospermum</taxon>
    </lineage>
</organism>
<gene>
    <name evidence="2" type="ORF">PHJA_002082000</name>
</gene>
<evidence type="ECO:0000256" key="1">
    <source>
        <dbReference type="PROSITE-ProRule" id="PRU00023"/>
    </source>
</evidence>
<dbReference type="PROSITE" id="PS50297">
    <property type="entry name" value="ANK_REP_REGION"/>
    <property type="match status" value="4"/>
</dbReference>
<dbReference type="Gene3D" id="1.25.40.20">
    <property type="entry name" value="Ankyrin repeat-containing domain"/>
    <property type="match status" value="2"/>
</dbReference>
<dbReference type="PANTHER" id="PTHR46224:SF67">
    <property type="entry name" value="HSP70-HSP90 ORGANIZING PROTEIN 3-LIKE"/>
    <property type="match status" value="1"/>
</dbReference>
<evidence type="ECO:0000313" key="2">
    <source>
        <dbReference type="EMBL" id="GFP99379.1"/>
    </source>
</evidence>
<dbReference type="Pfam" id="PF12796">
    <property type="entry name" value="Ank_2"/>
    <property type="match status" value="2"/>
</dbReference>
<dbReference type="PROSITE" id="PS50088">
    <property type="entry name" value="ANK_REPEAT"/>
    <property type="match status" value="5"/>
</dbReference>